<organism evidence="1 2">
    <name type="scientific">Chlamydomonas reinhardtii</name>
    <name type="common">Chlamydomonas smithii</name>
    <dbReference type="NCBI Taxonomy" id="3055"/>
    <lineage>
        <taxon>Eukaryota</taxon>
        <taxon>Viridiplantae</taxon>
        <taxon>Chlorophyta</taxon>
        <taxon>core chlorophytes</taxon>
        <taxon>Chlorophyceae</taxon>
        <taxon>CS clade</taxon>
        <taxon>Chlamydomonadales</taxon>
        <taxon>Chlamydomonadaceae</taxon>
        <taxon>Chlamydomonas</taxon>
    </lineage>
</organism>
<keyword evidence="2" id="KW-1185">Reference proteome</keyword>
<dbReference type="KEGG" id="cre:CHLRE_11g467752v5"/>
<dbReference type="PANTHER" id="PTHR36784">
    <property type="entry name" value="HISTONE-LYSINE N-METHYLTRANSFERASE"/>
    <property type="match status" value="1"/>
</dbReference>
<dbReference type="GeneID" id="5725027"/>
<accession>A8JBY9</accession>
<dbReference type="Gramene" id="PNW76630">
    <property type="protein sequence ID" value="PNW76630"/>
    <property type="gene ID" value="CHLRE_11g467752v5"/>
</dbReference>
<dbReference type="Proteomes" id="UP000006906">
    <property type="component" value="Chromosome 11"/>
</dbReference>
<dbReference type="FunCoup" id="A8JBY9">
    <property type="interactions" value="61"/>
</dbReference>
<reference evidence="1 2" key="1">
    <citation type="journal article" date="2007" name="Science">
        <title>The Chlamydomonas genome reveals the evolution of key animal and plant functions.</title>
        <authorList>
            <person name="Merchant S.S."/>
            <person name="Prochnik S.E."/>
            <person name="Vallon O."/>
            <person name="Harris E.H."/>
            <person name="Karpowicz S.J."/>
            <person name="Witman G.B."/>
            <person name="Terry A."/>
            <person name="Salamov A."/>
            <person name="Fritz-Laylin L.K."/>
            <person name="Marechal-Drouard L."/>
            <person name="Marshall W.F."/>
            <person name="Qu L.H."/>
            <person name="Nelson D.R."/>
            <person name="Sanderfoot A.A."/>
            <person name="Spalding M.H."/>
            <person name="Kapitonov V.V."/>
            <person name="Ren Q."/>
            <person name="Ferris P."/>
            <person name="Lindquist E."/>
            <person name="Shapiro H."/>
            <person name="Lucas S.M."/>
            <person name="Grimwood J."/>
            <person name="Schmutz J."/>
            <person name="Cardol P."/>
            <person name="Cerutti H."/>
            <person name="Chanfreau G."/>
            <person name="Chen C.L."/>
            <person name="Cognat V."/>
            <person name="Croft M.T."/>
            <person name="Dent R."/>
            <person name="Dutcher S."/>
            <person name="Fernandez E."/>
            <person name="Fukuzawa H."/>
            <person name="Gonzalez-Ballester D."/>
            <person name="Gonzalez-Halphen D."/>
            <person name="Hallmann A."/>
            <person name="Hanikenne M."/>
            <person name="Hippler M."/>
            <person name="Inwood W."/>
            <person name="Jabbari K."/>
            <person name="Kalanon M."/>
            <person name="Kuras R."/>
            <person name="Lefebvre P.A."/>
            <person name="Lemaire S.D."/>
            <person name="Lobanov A.V."/>
            <person name="Lohr M."/>
            <person name="Manuell A."/>
            <person name="Meier I."/>
            <person name="Mets L."/>
            <person name="Mittag M."/>
            <person name="Mittelmeier T."/>
            <person name="Moroney J.V."/>
            <person name="Moseley J."/>
            <person name="Napoli C."/>
            <person name="Nedelcu A.M."/>
            <person name="Niyogi K."/>
            <person name="Novoselov S.V."/>
            <person name="Paulsen I.T."/>
            <person name="Pazour G."/>
            <person name="Purton S."/>
            <person name="Ral J.P."/>
            <person name="Riano-Pachon D.M."/>
            <person name="Riekhof W."/>
            <person name="Rymarquis L."/>
            <person name="Schroda M."/>
            <person name="Stern D."/>
            <person name="Umen J."/>
            <person name="Willows R."/>
            <person name="Wilson N."/>
            <person name="Zimmer S.L."/>
            <person name="Allmer J."/>
            <person name="Balk J."/>
            <person name="Bisova K."/>
            <person name="Chen C.J."/>
            <person name="Elias M."/>
            <person name="Gendler K."/>
            <person name="Hauser C."/>
            <person name="Lamb M.R."/>
            <person name="Ledford H."/>
            <person name="Long J.C."/>
            <person name="Minagawa J."/>
            <person name="Page M.D."/>
            <person name="Pan J."/>
            <person name="Pootakham W."/>
            <person name="Roje S."/>
            <person name="Rose A."/>
            <person name="Stahlberg E."/>
            <person name="Terauchi A.M."/>
            <person name="Yang P."/>
            <person name="Ball S."/>
            <person name="Bowler C."/>
            <person name="Dieckmann C.L."/>
            <person name="Gladyshev V.N."/>
            <person name="Green P."/>
            <person name="Jorgensen R."/>
            <person name="Mayfield S."/>
            <person name="Mueller-Roeber B."/>
            <person name="Rajamani S."/>
            <person name="Sayre R.T."/>
            <person name="Brokstein P."/>
            <person name="Dubchak I."/>
            <person name="Goodstein D."/>
            <person name="Hornick L."/>
            <person name="Huang Y.W."/>
            <person name="Jhaveri J."/>
            <person name="Luo Y."/>
            <person name="Martinez D."/>
            <person name="Ngau W.C."/>
            <person name="Otillar B."/>
            <person name="Poliakov A."/>
            <person name="Porter A."/>
            <person name="Szajkowski L."/>
            <person name="Werner G."/>
            <person name="Zhou K."/>
            <person name="Grigoriev I.V."/>
            <person name="Rokhsar D.S."/>
            <person name="Grossman A.R."/>
        </authorList>
    </citation>
    <scope>NUCLEOTIDE SEQUENCE [LARGE SCALE GENOMIC DNA]</scope>
    <source>
        <strain evidence="2">CC-503</strain>
    </source>
</reference>
<name>A8JBY9_CHLRE</name>
<dbReference type="OMA" id="KNDHRRW"/>
<dbReference type="EMBL" id="CM008972">
    <property type="protein sequence ID" value="PNW76630.1"/>
    <property type="molecule type" value="Genomic_DNA"/>
</dbReference>
<evidence type="ECO:0000313" key="2">
    <source>
        <dbReference type="Proteomes" id="UP000006906"/>
    </source>
</evidence>
<dbReference type="AlphaFoldDB" id="A8JBY9"/>
<dbReference type="HOGENOM" id="CLU_1263156_0_0_1"/>
<gene>
    <name evidence="1" type="ORF">CHLRE_11g467752v5</name>
</gene>
<sequence length="219" mass="24053">MDPYASSRQRNKGKFAVVDEFLGPNESPPQPMDEAEQEALIREFEAISASSRRMWQLVWGLVALSGAAFYAWSAWQQHVEPWGVRYTGVFRPVLDSSGAAVAVLASQAAAMALAAAALLSNVPPKGHRELGCMPMASRQRLLGLTGAAVGCAGAAFWFSAMWRLAKRFGWENGVHLEALWLPTLPVTCCLLCTYVASSLGDTEKQVQNLRDMRYRFKKA</sequence>
<dbReference type="PaxDb" id="3055-EDO98540"/>
<dbReference type="PANTHER" id="PTHR36784:SF1">
    <property type="entry name" value="HISTONE-LYSINE N-METHYLTRANSFERASE"/>
    <property type="match status" value="1"/>
</dbReference>
<evidence type="ECO:0000313" key="1">
    <source>
        <dbReference type="EMBL" id="PNW76630.1"/>
    </source>
</evidence>
<dbReference type="OrthoDB" id="541604at2759"/>
<dbReference type="InParanoid" id="A8JBY9"/>
<protein>
    <submittedName>
        <fullName evidence="1">Uncharacterized protein</fullName>
    </submittedName>
</protein>
<proteinExistence type="predicted"/>
<dbReference type="RefSeq" id="XP_042919508.1">
    <property type="nucleotide sequence ID" value="XM_043067512.1"/>
</dbReference>